<dbReference type="Pfam" id="PF08281">
    <property type="entry name" value="Sigma70_r4_2"/>
    <property type="match status" value="1"/>
</dbReference>
<keyword evidence="5" id="KW-0804">Transcription</keyword>
<evidence type="ECO:0000256" key="1">
    <source>
        <dbReference type="ARBA" id="ARBA00010641"/>
    </source>
</evidence>
<name>A0A8J3WI04_PLARO</name>
<dbReference type="GO" id="GO:0003677">
    <property type="term" value="F:DNA binding"/>
    <property type="evidence" value="ECO:0007669"/>
    <property type="project" value="UniProtKB-KW"/>
</dbReference>
<dbReference type="EMBL" id="BOOI01000079">
    <property type="protein sequence ID" value="GIH88381.1"/>
    <property type="molecule type" value="Genomic_DNA"/>
</dbReference>
<dbReference type="Proteomes" id="UP000655044">
    <property type="component" value="Unassembled WGS sequence"/>
</dbReference>
<evidence type="ECO:0000313" key="8">
    <source>
        <dbReference type="EMBL" id="GIH88381.1"/>
    </source>
</evidence>
<evidence type="ECO:0000256" key="5">
    <source>
        <dbReference type="ARBA" id="ARBA00023163"/>
    </source>
</evidence>
<dbReference type="GO" id="GO:0016987">
    <property type="term" value="F:sigma factor activity"/>
    <property type="evidence" value="ECO:0007669"/>
    <property type="project" value="UniProtKB-KW"/>
</dbReference>
<dbReference type="Gene3D" id="2.60.120.260">
    <property type="entry name" value="Galactose-binding domain-like"/>
    <property type="match status" value="1"/>
</dbReference>
<dbReference type="GO" id="GO:0006352">
    <property type="term" value="P:DNA-templated transcription initiation"/>
    <property type="evidence" value="ECO:0007669"/>
    <property type="project" value="InterPro"/>
</dbReference>
<dbReference type="SUPFAM" id="SSF88946">
    <property type="entry name" value="Sigma2 domain of RNA polymerase sigma factors"/>
    <property type="match status" value="1"/>
</dbReference>
<evidence type="ECO:0000256" key="4">
    <source>
        <dbReference type="ARBA" id="ARBA00023125"/>
    </source>
</evidence>
<evidence type="ECO:0000259" key="7">
    <source>
        <dbReference type="Pfam" id="PF08281"/>
    </source>
</evidence>
<dbReference type="InterPro" id="IPR013324">
    <property type="entry name" value="RNA_pol_sigma_r3/r4-like"/>
</dbReference>
<dbReference type="Pfam" id="PF04542">
    <property type="entry name" value="Sigma70_r2"/>
    <property type="match status" value="1"/>
</dbReference>
<dbReference type="AlphaFoldDB" id="A0A8J3WI04"/>
<evidence type="ECO:0008006" key="10">
    <source>
        <dbReference type="Google" id="ProtNLM"/>
    </source>
</evidence>
<keyword evidence="3" id="KW-0731">Sigma factor</keyword>
<sequence length="329" mass="36188">MNEEEIRHYLRESFPRLAAGLERRFAGQASGEDAVQEAVVRAWQHTRRGAAVESWDGWLAVVATNAARMEVRRRLAEERAVTALASLRPVQGHRTATVAEAMEALPPRQRQILRLHYYEDLEIAEIARLLEISPGTVKSALHRGRQALARLLRPYETTRRSVVIGWMLAGTHPQEYTFELTGDKHEGLPVASLRCVADEPGGFGTAMQMFRPEEYQGKRIRVSGRLQARGVADHMGLWMRVDGPEDHPLAFDNMSDRPITGTTGWVHAEVVLDVAPEATAVALGVLLTGGGEALISGIRLEEVSPDVPVTGDGGRALADGPRNLDFTEG</sequence>
<evidence type="ECO:0000256" key="3">
    <source>
        <dbReference type="ARBA" id="ARBA00023082"/>
    </source>
</evidence>
<dbReference type="CDD" id="cd06171">
    <property type="entry name" value="Sigma70_r4"/>
    <property type="match status" value="1"/>
</dbReference>
<accession>A0A8J3WI04</accession>
<comment type="similarity">
    <text evidence="1">Belongs to the sigma-70 factor family. ECF subfamily.</text>
</comment>
<dbReference type="InterPro" id="IPR014284">
    <property type="entry name" value="RNA_pol_sigma-70_dom"/>
</dbReference>
<keyword evidence="2" id="KW-0805">Transcription regulation</keyword>
<reference evidence="8" key="1">
    <citation type="submission" date="2021-01" db="EMBL/GenBank/DDBJ databases">
        <title>Whole genome shotgun sequence of Planobispora rosea NBRC 15558.</title>
        <authorList>
            <person name="Komaki H."/>
            <person name="Tamura T."/>
        </authorList>
    </citation>
    <scope>NUCLEOTIDE SEQUENCE</scope>
    <source>
        <strain evidence="8">NBRC 15558</strain>
    </source>
</reference>
<dbReference type="RefSeq" id="WP_189243850.1">
    <property type="nucleotide sequence ID" value="NZ_BMQP01000052.1"/>
</dbReference>
<dbReference type="PANTHER" id="PTHR43133:SF8">
    <property type="entry name" value="RNA POLYMERASE SIGMA FACTOR HI_1459-RELATED"/>
    <property type="match status" value="1"/>
</dbReference>
<organism evidence="8 9">
    <name type="scientific">Planobispora rosea</name>
    <dbReference type="NCBI Taxonomy" id="35762"/>
    <lineage>
        <taxon>Bacteria</taxon>
        <taxon>Bacillati</taxon>
        <taxon>Actinomycetota</taxon>
        <taxon>Actinomycetes</taxon>
        <taxon>Streptosporangiales</taxon>
        <taxon>Streptosporangiaceae</taxon>
        <taxon>Planobispora</taxon>
    </lineage>
</organism>
<dbReference type="PANTHER" id="PTHR43133">
    <property type="entry name" value="RNA POLYMERASE ECF-TYPE SIGMA FACTO"/>
    <property type="match status" value="1"/>
</dbReference>
<dbReference type="InterPro" id="IPR039425">
    <property type="entry name" value="RNA_pol_sigma-70-like"/>
</dbReference>
<dbReference type="InterPro" id="IPR007627">
    <property type="entry name" value="RNA_pol_sigma70_r2"/>
</dbReference>
<gene>
    <name evidence="8" type="ORF">Pro02_67890</name>
</gene>
<dbReference type="Gene3D" id="1.10.1740.10">
    <property type="match status" value="1"/>
</dbReference>
<keyword evidence="4" id="KW-0238">DNA-binding</keyword>
<keyword evidence="9" id="KW-1185">Reference proteome</keyword>
<dbReference type="NCBIfam" id="TIGR02937">
    <property type="entry name" value="sigma70-ECF"/>
    <property type="match status" value="1"/>
</dbReference>
<evidence type="ECO:0000313" key="9">
    <source>
        <dbReference type="Proteomes" id="UP000655044"/>
    </source>
</evidence>
<dbReference type="InterPro" id="IPR036388">
    <property type="entry name" value="WH-like_DNA-bd_sf"/>
</dbReference>
<comment type="caution">
    <text evidence="8">The sequence shown here is derived from an EMBL/GenBank/DDBJ whole genome shotgun (WGS) entry which is preliminary data.</text>
</comment>
<evidence type="ECO:0000256" key="2">
    <source>
        <dbReference type="ARBA" id="ARBA00023015"/>
    </source>
</evidence>
<dbReference type="SUPFAM" id="SSF88659">
    <property type="entry name" value="Sigma3 and sigma4 domains of RNA polymerase sigma factors"/>
    <property type="match status" value="1"/>
</dbReference>
<feature type="domain" description="RNA polymerase sigma-70 region 2" evidence="6">
    <location>
        <begin position="17"/>
        <end position="74"/>
    </location>
</feature>
<proteinExistence type="inferred from homology"/>
<feature type="domain" description="RNA polymerase sigma factor 70 region 4 type 2" evidence="7">
    <location>
        <begin position="98"/>
        <end position="148"/>
    </location>
</feature>
<dbReference type="InterPro" id="IPR013249">
    <property type="entry name" value="RNA_pol_sigma70_r4_t2"/>
</dbReference>
<evidence type="ECO:0000259" key="6">
    <source>
        <dbReference type="Pfam" id="PF04542"/>
    </source>
</evidence>
<protein>
    <recommendedName>
        <fullName evidence="10">Sigma-70 family RNA polymerase sigma factor</fullName>
    </recommendedName>
</protein>
<dbReference type="InterPro" id="IPR013325">
    <property type="entry name" value="RNA_pol_sigma_r2"/>
</dbReference>
<dbReference type="Gene3D" id="1.10.10.10">
    <property type="entry name" value="Winged helix-like DNA-binding domain superfamily/Winged helix DNA-binding domain"/>
    <property type="match status" value="1"/>
</dbReference>